<feature type="region of interest" description="Disordered" evidence="4">
    <location>
        <begin position="83"/>
        <end position="125"/>
    </location>
</feature>
<dbReference type="PANTHER" id="PTHR12919">
    <property type="entry name" value="30S RIBOSOMAL PROTEIN S16"/>
    <property type="match status" value="1"/>
</dbReference>
<sequence length="125" mass="14361">MLKIRLQRVARKHIPIFRVVLTDSKNSTKSGRFHEILGTYNLVTDEKRIDAERVKYWISKGAQPSGTVHNYLVNERIIPGKKINVLPKHRPVKKDQPQTTDNQPQKKEEKIEQVAPAETPAQATE</sequence>
<dbReference type="Proteomes" id="UP000176493">
    <property type="component" value="Unassembled WGS sequence"/>
</dbReference>
<evidence type="ECO:0000256" key="4">
    <source>
        <dbReference type="SAM" id="MobiDB-lite"/>
    </source>
</evidence>
<proteinExistence type="inferred from homology"/>
<evidence type="ECO:0000256" key="2">
    <source>
        <dbReference type="ARBA" id="ARBA00023274"/>
    </source>
</evidence>
<dbReference type="GO" id="GO:0006412">
    <property type="term" value="P:translation"/>
    <property type="evidence" value="ECO:0007669"/>
    <property type="project" value="UniProtKB-UniRule"/>
</dbReference>
<dbReference type="InterPro" id="IPR000307">
    <property type="entry name" value="Ribosomal_bS16"/>
</dbReference>
<dbReference type="GO" id="GO:0015935">
    <property type="term" value="C:small ribosomal subunit"/>
    <property type="evidence" value="ECO:0007669"/>
    <property type="project" value="TreeGrafter"/>
</dbReference>
<dbReference type="Gene3D" id="3.30.1320.10">
    <property type="match status" value="1"/>
</dbReference>
<evidence type="ECO:0000313" key="6">
    <source>
        <dbReference type="Proteomes" id="UP000176493"/>
    </source>
</evidence>
<dbReference type="EMBL" id="MHRJ01000056">
    <property type="protein sequence ID" value="OHA20894.1"/>
    <property type="molecule type" value="Genomic_DNA"/>
</dbReference>
<keyword evidence="1 3" id="KW-0689">Ribosomal protein</keyword>
<dbReference type="PANTHER" id="PTHR12919:SF20">
    <property type="entry name" value="SMALL RIBOSOMAL SUBUNIT PROTEIN BS16M"/>
    <property type="match status" value="1"/>
</dbReference>
<dbReference type="NCBIfam" id="TIGR00002">
    <property type="entry name" value="S16"/>
    <property type="match status" value="1"/>
</dbReference>
<gene>
    <name evidence="3" type="primary">rpsP</name>
    <name evidence="5" type="ORF">A2W52_04955</name>
</gene>
<evidence type="ECO:0000313" key="5">
    <source>
        <dbReference type="EMBL" id="OHA20894.1"/>
    </source>
</evidence>
<dbReference type="SUPFAM" id="SSF54565">
    <property type="entry name" value="Ribosomal protein S16"/>
    <property type="match status" value="1"/>
</dbReference>
<name>A0A1G2MAY5_9BACT</name>
<comment type="caution">
    <text evidence="5">The sequence shown here is derived from an EMBL/GenBank/DDBJ whole genome shotgun (WGS) entry which is preliminary data.</text>
</comment>
<dbReference type="InterPro" id="IPR023803">
    <property type="entry name" value="Ribosomal_bS16_dom_sf"/>
</dbReference>
<dbReference type="HAMAP" id="MF_00385">
    <property type="entry name" value="Ribosomal_bS16"/>
    <property type="match status" value="1"/>
</dbReference>
<keyword evidence="2 3" id="KW-0687">Ribonucleoprotein</keyword>
<evidence type="ECO:0000256" key="1">
    <source>
        <dbReference type="ARBA" id="ARBA00022980"/>
    </source>
</evidence>
<dbReference type="AlphaFoldDB" id="A0A1G2MAY5"/>
<organism evidence="5 6">
    <name type="scientific">Candidatus Taylorbacteria bacterium RIFCSPHIGHO2_02_49_25</name>
    <dbReference type="NCBI Taxonomy" id="1802305"/>
    <lineage>
        <taxon>Bacteria</taxon>
        <taxon>Candidatus Tayloriibacteriota</taxon>
    </lineage>
</organism>
<protein>
    <recommendedName>
        <fullName evidence="3">Small ribosomal subunit protein bS16</fullName>
    </recommendedName>
</protein>
<dbReference type="GO" id="GO:0003735">
    <property type="term" value="F:structural constituent of ribosome"/>
    <property type="evidence" value="ECO:0007669"/>
    <property type="project" value="InterPro"/>
</dbReference>
<comment type="similarity">
    <text evidence="3">Belongs to the bacterial ribosomal protein bS16 family.</text>
</comment>
<evidence type="ECO:0000256" key="3">
    <source>
        <dbReference type="HAMAP-Rule" id="MF_00385"/>
    </source>
</evidence>
<dbReference type="GO" id="GO:0005737">
    <property type="term" value="C:cytoplasm"/>
    <property type="evidence" value="ECO:0007669"/>
    <property type="project" value="UniProtKB-ARBA"/>
</dbReference>
<accession>A0A1G2MAY5</accession>
<dbReference type="Pfam" id="PF00886">
    <property type="entry name" value="Ribosomal_S16"/>
    <property type="match status" value="1"/>
</dbReference>
<reference evidence="5 6" key="1">
    <citation type="journal article" date="2016" name="Nat. Commun.">
        <title>Thousands of microbial genomes shed light on interconnected biogeochemical processes in an aquifer system.</title>
        <authorList>
            <person name="Anantharaman K."/>
            <person name="Brown C.T."/>
            <person name="Hug L.A."/>
            <person name="Sharon I."/>
            <person name="Castelle C.J."/>
            <person name="Probst A.J."/>
            <person name="Thomas B.C."/>
            <person name="Singh A."/>
            <person name="Wilkins M.J."/>
            <person name="Karaoz U."/>
            <person name="Brodie E.L."/>
            <person name="Williams K.H."/>
            <person name="Hubbard S.S."/>
            <person name="Banfield J.F."/>
        </authorList>
    </citation>
    <scope>NUCLEOTIDE SEQUENCE [LARGE SCALE GENOMIC DNA]</scope>
</reference>